<dbReference type="NCBIfam" id="TIGR00486">
    <property type="entry name" value="YbgI_SA1388"/>
    <property type="match status" value="1"/>
</dbReference>
<feature type="binding site" evidence="5">
    <location>
        <position position="106"/>
    </location>
    <ligand>
        <name>a divalent metal cation</name>
        <dbReference type="ChEBI" id="CHEBI:60240"/>
        <label>1</label>
    </ligand>
</feature>
<evidence type="ECO:0000256" key="3">
    <source>
        <dbReference type="ARBA" id="ARBA00022723"/>
    </source>
</evidence>
<feature type="coiled-coil region" evidence="6">
    <location>
        <begin position="32"/>
        <end position="59"/>
    </location>
</feature>
<dbReference type="Proteomes" id="UP000323317">
    <property type="component" value="Unassembled WGS sequence"/>
</dbReference>
<dbReference type="AlphaFoldDB" id="A0A5D4KGV5"/>
<comment type="caution">
    <text evidence="7">The sequence shown here is derived from an EMBL/GenBank/DDBJ whole genome shotgun (WGS) entry which is preliminary data.</text>
</comment>
<dbReference type="FunFam" id="3.40.1390.30:FF:000001">
    <property type="entry name" value="GTP cyclohydrolase 1 type 2"/>
    <property type="match status" value="1"/>
</dbReference>
<dbReference type="GO" id="GO:0046872">
    <property type="term" value="F:metal ion binding"/>
    <property type="evidence" value="ECO:0007669"/>
    <property type="project" value="UniProtKB-UniRule"/>
</dbReference>
<dbReference type="Pfam" id="PF01784">
    <property type="entry name" value="DUF34_NIF3"/>
    <property type="match status" value="1"/>
</dbReference>
<dbReference type="Gene3D" id="3.40.1390.30">
    <property type="entry name" value="NIF3 (NGG1p interacting factor 3)-like"/>
    <property type="match status" value="1"/>
</dbReference>
<evidence type="ECO:0000256" key="4">
    <source>
        <dbReference type="PIRNR" id="PIRNR037489"/>
    </source>
</evidence>
<feature type="binding site" evidence="5">
    <location>
        <position position="335"/>
    </location>
    <ligand>
        <name>a divalent metal cation</name>
        <dbReference type="ChEBI" id="CHEBI:60240"/>
        <label>1</label>
    </ligand>
</feature>
<evidence type="ECO:0000256" key="1">
    <source>
        <dbReference type="ARBA" id="ARBA00006964"/>
    </source>
</evidence>
<dbReference type="RefSeq" id="WP_148946670.1">
    <property type="nucleotide sequence ID" value="NZ_JBNIKK010000015.1"/>
</dbReference>
<dbReference type="PANTHER" id="PTHR13799:SF14">
    <property type="entry name" value="GTP CYCLOHYDROLASE 1 TYPE 2 HOMOLOG"/>
    <property type="match status" value="1"/>
</dbReference>
<evidence type="ECO:0000313" key="8">
    <source>
        <dbReference type="Proteomes" id="UP000323317"/>
    </source>
</evidence>
<proteinExistence type="inferred from homology"/>
<dbReference type="InterPro" id="IPR002678">
    <property type="entry name" value="DUF34/NIF3"/>
</dbReference>
<dbReference type="InterPro" id="IPR015867">
    <property type="entry name" value="N-reg_PII/ATP_PRibTrfase_C"/>
</dbReference>
<dbReference type="GO" id="GO:0005737">
    <property type="term" value="C:cytoplasm"/>
    <property type="evidence" value="ECO:0007669"/>
    <property type="project" value="TreeGrafter"/>
</dbReference>
<feature type="binding site" evidence="5">
    <location>
        <position position="67"/>
    </location>
    <ligand>
        <name>a divalent metal cation</name>
        <dbReference type="ChEBI" id="CHEBI:60240"/>
        <label>1</label>
    </ligand>
</feature>
<organism evidence="7 8">
    <name type="scientific">Rossellomorea vietnamensis</name>
    <dbReference type="NCBI Taxonomy" id="218284"/>
    <lineage>
        <taxon>Bacteria</taxon>
        <taxon>Bacillati</taxon>
        <taxon>Bacillota</taxon>
        <taxon>Bacilli</taxon>
        <taxon>Bacillales</taxon>
        <taxon>Bacillaceae</taxon>
        <taxon>Rossellomorea</taxon>
    </lineage>
</organism>
<keyword evidence="3 4" id="KW-0479">Metal-binding</keyword>
<protein>
    <recommendedName>
        <fullName evidence="2 4">GTP cyclohydrolase 1 type 2 homolog</fullName>
    </recommendedName>
</protein>
<sequence>MKTVNGHEIISLFEALAPKELAEEGDKIGLQIGRLNQKIEKVMITLDVLEEVVDEAVEKGVKLIIAHHPPLFRSLKSIRTDTVQGRMIEKLIKNDISVYAAHTNLDVAKGGVNDLLAEALELKDTKVLLPTFREKLKKLAVFVPEEDADKVRKALGDAGAGHIGNYSHCTFSSPGTGRFLPGEGTDPHIGERGKMAEASEVRVETIYPEKLEKKVLKALIKSHPYEEAAYDIMPVDNEGETLGLGRVGKLSSPMSLKEFASYVKEKLGVGNVRVTGSLSDTIQKVAVLGGDGNKFIHSAKYSGADAFVTGDLYYHTAHDAMMLGLNVVDAGHHIEKVMKEGVARWMTHRCREKGMEVEFVVSKVNTDPFTFL</sequence>
<evidence type="ECO:0000256" key="6">
    <source>
        <dbReference type="SAM" id="Coils"/>
    </source>
</evidence>
<accession>A0A5D4KGV5</accession>
<dbReference type="SUPFAM" id="SSF102705">
    <property type="entry name" value="NIF3 (NGG1p interacting factor 3)-like"/>
    <property type="match status" value="1"/>
</dbReference>
<evidence type="ECO:0000313" key="7">
    <source>
        <dbReference type="EMBL" id="TYR75493.1"/>
    </source>
</evidence>
<dbReference type="FunFam" id="3.30.70.120:FF:000006">
    <property type="entry name" value="GTP cyclohydrolase 1 type 2 homolog"/>
    <property type="match status" value="1"/>
</dbReference>
<dbReference type="InterPro" id="IPR036069">
    <property type="entry name" value="DUF34/NIF3_sf"/>
</dbReference>
<evidence type="ECO:0000256" key="5">
    <source>
        <dbReference type="PIRSR" id="PIRSR602678-1"/>
    </source>
</evidence>
<dbReference type="PANTHER" id="PTHR13799">
    <property type="entry name" value="NGG1 INTERACTING FACTOR 3"/>
    <property type="match status" value="1"/>
</dbReference>
<dbReference type="InterPro" id="IPR017221">
    <property type="entry name" value="DUF34/NIF3_bac"/>
</dbReference>
<comment type="similarity">
    <text evidence="1 4">Belongs to the GTP cyclohydrolase I type 2/NIF3 family.</text>
</comment>
<reference evidence="7 8" key="1">
    <citation type="submission" date="2019-08" db="EMBL/GenBank/DDBJ databases">
        <title>Bacillus genomes from the desert of Cuatro Cienegas, Coahuila.</title>
        <authorList>
            <person name="Olmedo-Alvarez G."/>
        </authorList>
    </citation>
    <scope>NUCLEOTIDE SEQUENCE [LARGE SCALE GENOMIC DNA]</scope>
    <source>
        <strain evidence="7 8">CH40_1T</strain>
    </source>
</reference>
<evidence type="ECO:0000256" key="2">
    <source>
        <dbReference type="ARBA" id="ARBA00022112"/>
    </source>
</evidence>
<name>A0A5D4KGV5_9BACI</name>
<feature type="binding site" evidence="5">
    <location>
        <position position="68"/>
    </location>
    <ligand>
        <name>a divalent metal cation</name>
        <dbReference type="ChEBI" id="CHEBI:60240"/>
        <label>1</label>
    </ligand>
</feature>
<gene>
    <name evidence="7" type="ORF">FZC79_09970</name>
</gene>
<dbReference type="Gene3D" id="3.30.70.120">
    <property type="match status" value="1"/>
</dbReference>
<dbReference type="EMBL" id="VTEH01000006">
    <property type="protein sequence ID" value="TYR75493.1"/>
    <property type="molecule type" value="Genomic_DNA"/>
</dbReference>
<keyword evidence="6" id="KW-0175">Coiled coil</keyword>
<feature type="binding site" evidence="5">
    <location>
        <position position="332"/>
    </location>
    <ligand>
        <name>a divalent metal cation</name>
        <dbReference type="ChEBI" id="CHEBI:60240"/>
        <label>1</label>
    </ligand>
</feature>
<dbReference type="PIRSF" id="PIRSF037489">
    <property type="entry name" value="UCP037489_NIF3_YqfO"/>
    <property type="match status" value="1"/>
</dbReference>